<dbReference type="HOGENOM" id="CLU_066192_60_0_9"/>
<dbReference type="SMART" id="SM00530">
    <property type="entry name" value="HTH_XRE"/>
    <property type="match status" value="1"/>
</dbReference>
<evidence type="ECO:0000313" key="2">
    <source>
        <dbReference type="EMBL" id="AGX43255.1"/>
    </source>
</evidence>
<evidence type="ECO:0000259" key="1">
    <source>
        <dbReference type="PROSITE" id="PS50943"/>
    </source>
</evidence>
<sequence>MLEELRKNKGFSQQTLGERIGRSKSFMSRLENNKSKQVTVETIVRLAEELEMDIIELFLIFVNFYIERRKEELENEQDLKNKTD</sequence>
<proteinExistence type="predicted"/>
<dbReference type="PATRIC" id="fig|1345695.10.peg.2265"/>
<dbReference type="GO" id="GO:0003677">
    <property type="term" value="F:DNA binding"/>
    <property type="evidence" value="ECO:0007669"/>
    <property type="project" value="InterPro"/>
</dbReference>
<dbReference type="InterPro" id="IPR001387">
    <property type="entry name" value="Cro/C1-type_HTH"/>
</dbReference>
<dbReference type="EMBL" id="CP006721">
    <property type="protein sequence ID" value="AGX43255.1"/>
    <property type="molecule type" value="Genomic_DNA"/>
</dbReference>
<gene>
    <name evidence="2" type="ORF">CLSA_c22800</name>
</gene>
<dbReference type="AlphaFoldDB" id="U5MRL8"/>
<keyword evidence="3" id="KW-1185">Reference proteome</keyword>
<accession>U5MRL8</accession>
<protein>
    <submittedName>
        <fullName evidence="2">Transcriptional regulato</fullName>
    </submittedName>
</protein>
<organism evidence="2 3">
    <name type="scientific">Clostridium saccharobutylicum DSM 13864</name>
    <dbReference type="NCBI Taxonomy" id="1345695"/>
    <lineage>
        <taxon>Bacteria</taxon>
        <taxon>Bacillati</taxon>
        <taxon>Bacillota</taxon>
        <taxon>Clostridia</taxon>
        <taxon>Eubacteriales</taxon>
        <taxon>Clostridiaceae</taxon>
        <taxon>Clostridium</taxon>
    </lineage>
</organism>
<dbReference type="InterPro" id="IPR010982">
    <property type="entry name" value="Lambda_DNA-bd_dom_sf"/>
</dbReference>
<dbReference type="PROSITE" id="PS50943">
    <property type="entry name" value="HTH_CROC1"/>
    <property type="match status" value="1"/>
</dbReference>
<dbReference type="KEGG" id="csb:CLSA_c22800"/>
<dbReference type="Pfam" id="PF13443">
    <property type="entry name" value="HTH_26"/>
    <property type="match status" value="1"/>
</dbReference>
<dbReference type="GeneID" id="55474719"/>
<reference evidence="2 3" key="1">
    <citation type="journal article" date="2013" name="Genome Announc.">
        <title>Complete Genome Sequence of the Solvent Producer Clostridium saccharobutylicum NCP262 (DSM 13864).</title>
        <authorList>
            <person name="Poehlein A."/>
            <person name="Hartwich K."/>
            <person name="Krabben P."/>
            <person name="Ehrenreich A."/>
            <person name="Liebl W."/>
            <person name="Durre P."/>
            <person name="Gottschalk G."/>
            <person name="Daniel R."/>
        </authorList>
    </citation>
    <scope>NUCLEOTIDE SEQUENCE [LARGE SCALE GENOMIC DNA]</scope>
    <source>
        <strain evidence="2">DSM 13864</strain>
    </source>
</reference>
<evidence type="ECO:0000313" key="3">
    <source>
        <dbReference type="Proteomes" id="UP000017118"/>
    </source>
</evidence>
<name>U5MRL8_CLOSA</name>
<dbReference type="RefSeq" id="WP_022746408.1">
    <property type="nucleotide sequence ID" value="NC_022571.1"/>
</dbReference>
<feature type="domain" description="HTH cro/C1-type" evidence="1">
    <location>
        <begin position="2"/>
        <end position="57"/>
    </location>
</feature>
<dbReference type="Proteomes" id="UP000017118">
    <property type="component" value="Chromosome"/>
</dbReference>
<dbReference type="SUPFAM" id="SSF47413">
    <property type="entry name" value="lambda repressor-like DNA-binding domains"/>
    <property type="match status" value="1"/>
</dbReference>
<dbReference type="CDD" id="cd00093">
    <property type="entry name" value="HTH_XRE"/>
    <property type="match status" value="1"/>
</dbReference>
<dbReference type="Gene3D" id="1.10.260.40">
    <property type="entry name" value="lambda repressor-like DNA-binding domains"/>
    <property type="match status" value="1"/>
</dbReference>